<gene>
    <name evidence="2" type="ORF">E5676_scaffold216G00670</name>
    <name evidence="1" type="ORF">E6C27_scaffold280G002650</name>
</gene>
<dbReference type="AlphaFoldDB" id="A0A5A7UV26"/>
<reference evidence="3 4" key="1">
    <citation type="submission" date="2019-08" db="EMBL/GenBank/DDBJ databases">
        <title>Draft genome sequences of two oriental melons (Cucumis melo L. var makuwa).</title>
        <authorList>
            <person name="Kwon S.-Y."/>
        </authorList>
    </citation>
    <scope>NUCLEOTIDE SEQUENCE [LARGE SCALE GENOMIC DNA]</scope>
    <source>
        <strain evidence="4">cv. Chang Bougi</strain>
        <strain evidence="3">cv. SW 3</strain>
        <tissue evidence="1">Leaf</tissue>
    </source>
</reference>
<protein>
    <submittedName>
        <fullName evidence="1">Uncharacterized protein</fullName>
    </submittedName>
</protein>
<evidence type="ECO:0000313" key="2">
    <source>
        <dbReference type="EMBL" id="TYK30092.1"/>
    </source>
</evidence>
<dbReference type="PANTHER" id="PTHR33067:SF9">
    <property type="entry name" value="RNA-DIRECTED DNA POLYMERASE"/>
    <property type="match status" value="1"/>
</dbReference>
<dbReference type="EMBL" id="SSTD01000775">
    <property type="protein sequence ID" value="TYK30092.1"/>
    <property type="molecule type" value="Genomic_DNA"/>
</dbReference>
<dbReference type="Proteomes" id="UP000321947">
    <property type="component" value="Unassembled WGS sequence"/>
</dbReference>
<comment type="caution">
    <text evidence="1">The sequence shown here is derived from an EMBL/GenBank/DDBJ whole genome shotgun (WGS) entry which is preliminary data.</text>
</comment>
<evidence type="ECO:0000313" key="4">
    <source>
        <dbReference type="Proteomes" id="UP000321947"/>
    </source>
</evidence>
<sequence length="119" mass="13711">MPSYVKFLKDILSKKRRLNEYKIVALMQEIGKIALGCALCDLGASINLGIGQSFLFIRNALIDAHQRKLALRVNKQEVKFNIFNLLKYPNEPEHYNTIKSFGQDYCKEEVIVELFCNNV</sequence>
<dbReference type="OrthoDB" id="851261at2759"/>
<organism evidence="1 3">
    <name type="scientific">Cucumis melo var. makuwa</name>
    <name type="common">Oriental melon</name>
    <dbReference type="NCBI Taxonomy" id="1194695"/>
    <lineage>
        <taxon>Eukaryota</taxon>
        <taxon>Viridiplantae</taxon>
        <taxon>Streptophyta</taxon>
        <taxon>Embryophyta</taxon>
        <taxon>Tracheophyta</taxon>
        <taxon>Spermatophyta</taxon>
        <taxon>Magnoliopsida</taxon>
        <taxon>eudicotyledons</taxon>
        <taxon>Gunneridae</taxon>
        <taxon>Pentapetalae</taxon>
        <taxon>rosids</taxon>
        <taxon>fabids</taxon>
        <taxon>Cucurbitales</taxon>
        <taxon>Cucurbitaceae</taxon>
        <taxon>Benincaseae</taxon>
        <taxon>Cucumis</taxon>
    </lineage>
</organism>
<name>A0A5A7UV26_CUCMM</name>
<evidence type="ECO:0000313" key="3">
    <source>
        <dbReference type="Proteomes" id="UP000321393"/>
    </source>
</evidence>
<dbReference type="PANTHER" id="PTHR33067">
    <property type="entry name" value="RNA-DIRECTED DNA POLYMERASE-RELATED"/>
    <property type="match status" value="1"/>
</dbReference>
<proteinExistence type="predicted"/>
<evidence type="ECO:0000313" key="1">
    <source>
        <dbReference type="EMBL" id="KAA0057395.1"/>
    </source>
</evidence>
<dbReference type="EMBL" id="SSTE01007195">
    <property type="protein sequence ID" value="KAA0057395.1"/>
    <property type="molecule type" value="Genomic_DNA"/>
</dbReference>
<accession>A0A5A7UV26</accession>
<dbReference type="Proteomes" id="UP000321393">
    <property type="component" value="Unassembled WGS sequence"/>
</dbReference>